<dbReference type="Proteomes" id="UP001274830">
    <property type="component" value="Unassembled WGS sequence"/>
</dbReference>
<feature type="compositionally biased region" description="Basic and acidic residues" evidence="1">
    <location>
        <begin position="159"/>
        <end position="184"/>
    </location>
</feature>
<feature type="compositionally biased region" description="Basic and acidic residues" evidence="1">
    <location>
        <begin position="128"/>
        <end position="140"/>
    </location>
</feature>
<evidence type="ECO:0000313" key="3">
    <source>
        <dbReference type="Proteomes" id="UP001274830"/>
    </source>
</evidence>
<reference evidence="2" key="1">
    <citation type="submission" date="2023-07" db="EMBL/GenBank/DDBJ databases">
        <title>Black Yeasts Isolated from many extreme environments.</title>
        <authorList>
            <person name="Coleine C."/>
            <person name="Stajich J.E."/>
            <person name="Selbmann L."/>
        </authorList>
    </citation>
    <scope>NUCLEOTIDE SEQUENCE</scope>
    <source>
        <strain evidence="2">CCFEE 5485</strain>
    </source>
</reference>
<feature type="region of interest" description="Disordered" evidence="1">
    <location>
        <begin position="70"/>
        <end position="242"/>
    </location>
</feature>
<feature type="compositionally biased region" description="Low complexity" evidence="1">
    <location>
        <begin position="273"/>
        <end position="289"/>
    </location>
</feature>
<dbReference type="EMBL" id="JAUTXT010000041">
    <property type="protein sequence ID" value="KAK3671605.1"/>
    <property type="molecule type" value="Genomic_DNA"/>
</dbReference>
<gene>
    <name evidence="2" type="ORF">LTR78_008528</name>
</gene>
<proteinExistence type="predicted"/>
<sequence>MGCVKSRHSRDGDDINSLDTEIDAQIAADIDADADIVAPIFPHPTDSNLQSIDNVSPKCMDPSHEIVKIDGSMDDRTLQSVENTSPKNKKATIAAAAMAIDSDQKKSTSGGEVKTDGATSNKPSRKKSASDGEGETKDATASKPEPSEIPGGVVNTKTTSDDQAAKDRIDSKAQDQDNKDRMEIDDPAPSVLKSDLAKELEAETAETSNTTADTSNQTANEEGTSDEASRHSPPSSPPSTLKTKLLHLPFRALTHPTWILRNQRRKRHRHQTTETLPPTTTTTKATQSPPQSPLPRLEDKTIFSITDPPLDPTDPLSPRIDHCMTRNPPEEFSVLAPRPAAKDGGLKDGLGWLPLRLCPYGCNAFPYAREFETVVDAPLWVDSGKNEWEVTVRGFLGNWGVEYEGVGDIYYHTHAPSRTRDCDTLAFALEIPIPPKKQEQQEEENFIWLHLKPRDQAVLLLTRCLFHWKDNKIDFSGDGERFEPVLTVLDVSKGTSYAVQWAVMKVVGRSGLEWSDVVDVKYHLLDQDCDTTLSLADKDPVLRPFHGELQRQS</sequence>
<name>A0AAE0TTL9_9PEZI</name>
<feature type="compositionally biased region" description="Low complexity" evidence="1">
    <location>
        <begin position="205"/>
        <end position="216"/>
    </location>
</feature>
<feature type="compositionally biased region" description="Low complexity" evidence="1">
    <location>
        <begin position="91"/>
        <end position="100"/>
    </location>
</feature>
<organism evidence="2 3">
    <name type="scientific">Recurvomyces mirabilis</name>
    <dbReference type="NCBI Taxonomy" id="574656"/>
    <lineage>
        <taxon>Eukaryota</taxon>
        <taxon>Fungi</taxon>
        <taxon>Dikarya</taxon>
        <taxon>Ascomycota</taxon>
        <taxon>Pezizomycotina</taxon>
        <taxon>Dothideomycetes</taxon>
        <taxon>Dothideomycetidae</taxon>
        <taxon>Mycosphaerellales</taxon>
        <taxon>Teratosphaeriaceae</taxon>
        <taxon>Recurvomyces</taxon>
    </lineage>
</organism>
<evidence type="ECO:0000256" key="1">
    <source>
        <dbReference type="SAM" id="MobiDB-lite"/>
    </source>
</evidence>
<accession>A0AAE0TTL9</accession>
<evidence type="ECO:0000313" key="2">
    <source>
        <dbReference type="EMBL" id="KAK3671605.1"/>
    </source>
</evidence>
<comment type="caution">
    <text evidence="2">The sequence shown here is derived from an EMBL/GenBank/DDBJ whole genome shotgun (WGS) entry which is preliminary data.</text>
</comment>
<protein>
    <submittedName>
        <fullName evidence="2">Uncharacterized protein</fullName>
    </submittedName>
</protein>
<feature type="region of interest" description="Disordered" evidence="1">
    <location>
        <begin position="261"/>
        <end position="296"/>
    </location>
</feature>
<keyword evidence="3" id="KW-1185">Reference proteome</keyword>
<dbReference type="AlphaFoldDB" id="A0AAE0TTL9"/>